<reference evidence="1 2" key="1">
    <citation type="journal article" date="2019" name="Environ. Microbiol.">
        <title>Species interactions and distinct microbial communities in high Arctic permafrost affected cryosols are associated with the CH4 and CO2 gas fluxes.</title>
        <authorList>
            <person name="Altshuler I."/>
            <person name="Hamel J."/>
            <person name="Turney S."/>
            <person name="Magnuson E."/>
            <person name="Levesque R."/>
            <person name="Greer C."/>
            <person name="Whyte L.G."/>
        </authorList>
    </citation>
    <scope>NUCLEOTIDE SEQUENCE [LARGE SCALE GENOMIC DNA]</scope>
    <source>
        <strain evidence="1 2">S9.3A</strain>
    </source>
</reference>
<dbReference type="OrthoDB" id="9807264at2"/>
<sequence>MGEEDPQLRAARRFLDEIDARALTEEAAEPHSVITFDPMTESYLVKGPYPDAHIATLEAERLKDELNAAAGHPDYPPITTWIGRQLLDDHPD</sequence>
<keyword evidence="2" id="KW-1185">Reference proteome</keyword>
<gene>
    <name evidence="1" type="ORF">EAH86_07370</name>
</gene>
<organism evidence="1 2">
    <name type="scientific">Pedococcus bigeumensis</name>
    <dbReference type="NCBI Taxonomy" id="433644"/>
    <lineage>
        <taxon>Bacteria</taxon>
        <taxon>Bacillati</taxon>
        <taxon>Actinomycetota</taxon>
        <taxon>Actinomycetes</taxon>
        <taxon>Micrococcales</taxon>
        <taxon>Intrasporangiaceae</taxon>
        <taxon>Pedococcus</taxon>
    </lineage>
</organism>
<dbReference type="RefSeq" id="WP_140738332.1">
    <property type="nucleotide sequence ID" value="NZ_RCZM01000002.1"/>
</dbReference>
<protein>
    <submittedName>
        <fullName evidence="1">Uncharacterized protein</fullName>
    </submittedName>
</protein>
<proteinExistence type="predicted"/>
<comment type="caution">
    <text evidence="1">The sequence shown here is derived from an EMBL/GenBank/DDBJ whole genome shotgun (WGS) entry which is preliminary data.</text>
</comment>
<evidence type="ECO:0000313" key="1">
    <source>
        <dbReference type="EMBL" id="TPG18197.1"/>
    </source>
</evidence>
<name>A0A502CY52_9MICO</name>
<evidence type="ECO:0000313" key="2">
    <source>
        <dbReference type="Proteomes" id="UP000317722"/>
    </source>
</evidence>
<accession>A0A502CY52</accession>
<dbReference type="Proteomes" id="UP000317722">
    <property type="component" value="Unassembled WGS sequence"/>
</dbReference>
<dbReference type="EMBL" id="RCZM01000002">
    <property type="protein sequence ID" value="TPG18197.1"/>
    <property type="molecule type" value="Genomic_DNA"/>
</dbReference>
<dbReference type="AlphaFoldDB" id="A0A502CY52"/>